<reference evidence="2" key="1">
    <citation type="submission" date="2021-02" db="EMBL/GenBank/DDBJ databases">
        <authorList>
            <person name="Nowell W R."/>
        </authorList>
    </citation>
    <scope>NUCLEOTIDE SEQUENCE</scope>
</reference>
<organism evidence="2 5">
    <name type="scientific">Adineta ricciae</name>
    <name type="common">Rotifer</name>
    <dbReference type="NCBI Taxonomy" id="249248"/>
    <lineage>
        <taxon>Eukaryota</taxon>
        <taxon>Metazoa</taxon>
        <taxon>Spiralia</taxon>
        <taxon>Gnathifera</taxon>
        <taxon>Rotifera</taxon>
        <taxon>Eurotatoria</taxon>
        <taxon>Bdelloidea</taxon>
        <taxon>Adinetida</taxon>
        <taxon>Adinetidae</taxon>
        <taxon>Adineta</taxon>
    </lineage>
</organism>
<evidence type="ECO:0000313" key="5">
    <source>
        <dbReference type="Proteomes" id="UP000663852"/>
    </source>
</evidence>
<keyword evidence="4" id="KW-1185">Reference proteome</keyword>
<dbReference type="OrthoDB" id="10008822at2759"/>
<accession>A0A813PAC2</accession>
<evidence type="ECO:0000313" key="4">
    <source>
        <dbReference type="Proteomes" id="UP000663828"/>
    </source>
</evidence>
<feature type="chain" id="PRO_5036222534" evidence="1">
    <location>
        <begin position="18"/>
        <end position="118"/>
    </location>
</feature>
<dbReference type="AlphaFoldDB" id="A0A813PAC2"/>
<evidence type="ECO:0000313" key="3">
    <source>
        <dbReference type="EMBL" id="CAF1323439.1"/>
    </source>
</evidence>
<gene>
    <name evidence="2" type="ORF">EDS130_LOCUS2225</name>
    <name evidence="3" type="ORF">XAT740_LOCUS30039</name>
</gene>
<dbReference type="Proteomes" id="UP000663852">
    <property type="component" value="Unassembled WGS sequence"/>
</dbReference>
<feature type="signal peptide" evidence="1">
    <location>
        <begin position="1"/>
        <end position="17"/>
    </location>
</feature>
<proteinExistence type="predicted"/>
<protein>
    <submittedName>
        <fullName evidence="2">Uncharacterized protein</fullName>
    </submittedName>
</protein>
<dbReference type="EMBL" id="CAJNOJ010000005">
    <property type="protein sequence ID" value="CAF0749897.1"/>
    <property type="molecule type" value="Genomic_DNA"/>
</dbReference>
<dbReference type="EMBL" id="CAJNOR010002651">
    <property type="protein sequence ID" value="CAF1323439.1"/>
    <property type="molecule type" value="Genomic_DNA"/>
</dbReference>
<evidence type="ECO:0000256" key="1">
    <source>
        <dbReference type="SAM" id="SignalP"/>
    </source>
</evidence>
<evidence type="ECO:0000313" key="2">
    <source>
        <dbReference type="EMBL" id="CAF0749897.1"/>
    </source>
</evidence>
<dbReference type="Proteomes" id="UP000663828">
    <property type="component" value="Unassembled WGS sequence"/>
</dbReference>
<keyword evidence="1" id="KW-0732">Signal</keyword>
<name>A0A813PAC2_ADIRI</name>
<sequence>MLKVILTLLLLGIAVNAKVSRQELTAVIKSLKTAVQLDNKCETSADCAVVGVGSRACGGPNSYVAYSIKSSNADDIRSLAQLSTKLEQQYNAENQMMSICMMVMPPTAFCFENECNAS</sequence>
<comment type="caution">
    <text evidence="2">The sequence shown here is derived from an EMBL/GenBank/DDBJ whole genome shotgun (WGS) entry which is preliminary data.</text>
</comment>